<gene>
    <name evidence="2" type="ORF">F3Y22_tig00113548pilonHSYRG00132</name>
</gene>
<proteinExistence type="predicted"/>
<evidence type="ECO:0000313" key="2">
    <source>
        <dbReference type="EMBL" id="KAE8662339.1"/>
    </source>
</evidence>
<keyword evidence="3" id="KW-1185">Reference proteome</keyword>
<accession>A0A6A2XVB3</accession>
<organism evidence="2 3">
    <name type="scientific">Hibiscus syriacus</name>
    <name type="common">Rose of Sharon</name>
    <dbReference type="NCBI Taxonomy" id="106335"/>
    <lineage>
        <taxon>Eukaryota</taxon>
        <taxon>Viridiplantae</taxon>
        <taxon>Streptophyta</taxon>
        <taxon>Embryophyta</taxon>
        <taxon>Tracheophyta</taxon>
        <taxon>Spermatophyta</taxon>
        <taxon>Magnoliopsida</taxon>
        <taxon>eudicotyledons</taxon>
        <taxon>Gunneridae</taxon>
        <taxon>Pentapetalae</taxon>
        <taxon>rosids</taxon>
        <taxon>malvids</taxon>
        <taxon>Malvales</taxon>
        <taxon>Malvaceae</taxon>
        <taxon>Malvoideae</taxon>
        <taxon>Hibiscus</taxon>
    </lineage>
</organism>
<evidence type="ECO:0000256" key="1">
    <source>
        <dbReference type="SAM" id="MobiDB-lite"/>
    </source>
</evidence>
<feature type="compositionally biased region" description="Basic residues" evidence="1">
    <location>
        <begin position="39"/>
        <end position="53"/>
    </location>
</feature>
<evidence type="ECO:0000313" key="3">
    <source>
        <dbReference type="Proteomes" id="UP000436088"/>
    </source>
</evidence>
<dbReference type="PANTHER" id="PTHR33670">
    <property type="entry name" value="SPLICING FACTOR, PROLINE- AND GLUTAMINE-RICH-LIKE"/>
    <property type="match status" value="1"/>
</dbReference>
<feature type="region of interest" description="Disordered" evidence="1">
    <location>
        <begin position="36"/>
        <end position="66"/>
    </location>
</feature>
<dbReference type="EMBL" id="VEPZ02001714">
    <property type="protein sequence ID" value="KAE8662339.1"/>
    <property type="molecule type" value="Genomic_DNA"/>
</dbReference>
<protein>
    <submittedName>
        <fullName evidence="2">Uncharacterized protein</fullName>
    </submittedName>
</protein>
<dbReference type="Proteomes" id="UP000436088">
    <property type="component" value="Unassembled WGS sequence"/>
</dbReference>
<sequence>MGTEVLRYQDCLIERIGVSLMACSCWRYGNGGVNPSYHRNGRCKKKHVQKKRVRSDQAASKRSSSNDKLVVVRNNVGIEKVTILRRSGGNGGFSPSYYGNGRFNKKPVQMKRIGSDHAVSKRSSSNDKLKVVRNNNVGIEKATILRRGELFDSRINGGREDKFPAIEKSDVYAGSAFVVSPAPSSLPLPSFSKKKQIPIDDSATRDLRRLLRLDL</sequence>
<dbReference type="GO" id="GO:0016071">
    <property type="term" value="P:mRNA metabolic process"/>
    <property type="evidence" value="ECO:0007669"/>
    <property type="project" value="UniProtKB-ARBA"/>
</dbReference>
<feature type="compositionally biased region" description="Polar residues" evidence="1">
    <location>
        <begin position="57"/>
        <end position="66"/>
    </location>
</feature>
<dbReference type="Pfam" id="PF15365">
    <property type="entry name" value="PNRC"/>
    <property type="match status" value="1"/>
</dbReference>
<name>A0A6A2XVB3_HIBSY</name>
<dbReference type="AlphaFoldDB" id="A0A6A2XVB3"/>
<reference evidence="2" key="1">
    <citation type="submission" date="2019-09" db="EMBL/GenBank/DDBJ databases">
        <title>Draft genome information of white flower Hibiscus syriacus.</title>
        <authorList>
            <person name="Kim Y.-M."/>
        </authorList>
    </citation>
    <scope>NUCLEOTIDE SEQUENCE [LARGE SCALE GENOMIC DNA]</scope>
    <source>
        <strain evidence="2">YM2019G1</strain>
    </source>
</reference>
<dbReference type="InterPro" id="IPR028322">
    <property type="entry name" value="PNRC-like_rgn"/>
</dbReference>
<dbReference type="PANTHER" id="PTHR33670:SF1">
    <property type="entry name" value="OS09G0416300 PROTEIN"/>
    <property type="match status" value="1"/>
</dbReference>
<comment type="caution">
    <text evidence="2">The sequence shown here is derived from an EMBL/GenBank/DDBJ whole genome shotgun (WGS) entry which is preliminary data.</text>
</comment>